<sequence>MLKFLKLIYGYVIILVRGENLERFLNLCKSRKVYMEKIRYREDGQLMAQMQAADFFRLRPLRNKTGVHIQIIQKRGMPFFFLRNKKRKAFFTGMILGGILIFFLTGRIWNIHIEGNVRNSTGEILDFLDTQDINHGMSKKKINCSEVAAAVRKNFPEITWVSARIEGTRLILNIQEGIIPQKTNSNTSPCNLLADKDGVITDMIVRRGIPVKKPGDSCKKGELLVSGELHIMNDSQEVLRKEYVHADADIFISRQISYYQEFPLKYRTEIPAGKKKKEMYFRFGHWYLGLHPALHTGQKRITEEIPLRITENFILPVWIGWTETTDYTVKEETYTRKEAEKEAVRRFHQYEKKLLQNGIKISENHITTRLTESLCITGGTLLIIEQTGEKSRIT</sequence>
<proteinExistence type="predicted"/>
<protein>
    <recommendedName>
        <fullName evidence="4">Sporulation protein YqfD</fullName>
    </recommendedName>
</protein>
<evidence type="ECO:0000313" key="3">
    <source>
        <dbReference type="Proteomes" id="UP000477285"/>
    </source>
</evidence>
<keyword evidence="1" id="KW-0812">Transmembrane</keyword>
<keyword evidence="1" id="KW-0472">Membrane</keyword>
<evidence type="ECO:0000256" key="1">
    <source>
        <dbReference type="SAM" id="Phobius"/>
    </source>
</evidence>
<dbReference type="InterPro" id="IPR010690">
    <property type="entry name" value="YqfD"/>
</dbReference>
<accession>A0A6L8SZR5</accession>
<evidence type="ECO:0008006" key="4">
    <source>
        <dbReference type="Google" id="ProtNLM"/>
    </source>
</evidence>
<reference evidence="2 3" key="1">
    <citation type="journal article" date="2019" name="Nat. Med.">
        <title>A library of human gut bacterial isolates paired with longitudinal multiomics data enables mechanistic microbiome research.</title>
        <authorList>
            <person name="Poyet M."/>
            <person name="Groussin M."/>
            <person name="Gibbons S.M."/>
            <person name="Avila-Pacheco J."/>
            <person name="Jiang X."/>
            <person name="Kearney S.M."/>
            <person name="Perrotta A.R."/>
            <person name="Berdy B."/>
            <person name="Zhao S."/>
            <person name="Lieberman T.D."/>
            <person name="Swanson P.K."/>
            <person name="Smith M."/>
            <person name="Roesemann S."/>
            <person name="Alexander J.E."/>
            <person name="Rich S.A."/>
            <person name="Livny J."/>
            <person name="Vlamakis H."/>
            <person name="Clish C."/>
            <person name="Bullock K."/>
            <person name="Deik A."/>
            <person name="Scott J."/>
            <person name="Pierce K.A."/>
            <person name="Xavier R.J."/>
            <person name="Alm E.J."/>
        </authorList>
    </citation>
    <scope>NUCLEOTIDE SEQUENCE [LARGE SCALE GENOMIC DNA]</scope>
    <source>
        <strain evidence="2 3">BIOML-A1</strain>
    </source>
</reference>
<comment type="caution">
    <text evidence="2">The sequence shown here is derived from an EMBL/GenBank/DDBJ whole genome shotgun (WGS) entry which is preliminary data.</text>
</comment>
<name>A0A6L8SZR5_9FIRM</name>
<gene>
    <name evidence="2" type="ORF">GT728_06155</name>
</gene>
<dbReference type="Pfam" id="PF06898">
    <property type="entry name" value="YqfD"/>
    <property type="match status" value="1"/>
</dbReference>
<dbReference type="Proteomes" id="UP000477285">
    <property type="component" value="Unassembled WGS sequence"/>
</dbReference>
<evidence type="ECO:0000313" key="2">
    <source>
        <dbReference type="EMBL" id="MZL32799.1"/>
    </source>
</evidence>
<dbReference type="EMBL" id="WWVQ01000010">
    <property type="protein sequence ID" value="MZL32799.1"/>
    <property type="molecule type" value="Genomic_DNA"/>
</dbReference>
<organism evidence="2 3">
    <name type="scientific">Blautia wexlerae</name>
    <dbReference type="NCBI Taxonomy" id="418240"/>
    <lineage>
        <taxon>Bacteria</taxon>
        <taxon>Bacillati</taxon>
        <taxon>Bacillota</taxon>
        <taxon>Clostridia</taxon>
        <taxon>Lachnospirales</taxon>
        <taxon>Lachnospiraceae</taxon>
        <taxon>Blautia</taxon>
    </lineage>
</organism>
<keyword evidence="1" id="KW-1133">Transmembrane helix</keyword>
<dbReference type="RefSeq" id="WP_055052764.1">
    <property type="nucleotide sequence ID" value="NZ_BTHH01000006.1"/>
</dbReference>
<dbReference type="AlphaFoldDB" id="A0A6L8SZR5"/>
<feature type="transmembrane region" description="Helical" evidence="1">
    <location>
        <begin position="89"/>
        <end position="109"/>
    </location>
</feature>